<gene>
    <name evidence="1" type="ORF">NCTC1542_06748</name>
</gene>
<name>A0A378WEA4_MYCFO</name>
<proteinExistence type="predicted"/>
<dbReference type="EMBL" id="UGQY01000006">
    <property type="protein sequence ID" value="SUA31394.1"/>
    <property type="molecule type" value="Genomic_DNA"/>
</dbReference>
<dbReference type="Proteomes" id="UP000255389">
    <property type="component" value="Unassembled WGS sequence"/>
</dbReference>
<accession>A0A378WEA4</accession>
<sequence>MTAGDGPYERFLADGAPSPLAELEDGYYALLDPRSAQLTIVGALPDWNLTATARWSPKRVNPTPWVAVGIHQDDQLVILNLSTVSHAKLPEATGRALELQAHQFCSTAPRQWARTTRHVARYTHDGQLVIGVRKIPMKQLFSTTAEVFERVREKTFFDLPPKQRQIAQIITTYDGLTMEELVGHLQRITPEKRITKGAVHVELSRMRNSRKICICRDQNGGYSILDNSAKIGAQGTELVS</sequence>
<dbReference type="AlphaFoldDB" id="A0A378WEA4"/>
<reference evidence="1 2" key="1">
    <citation type="submission" date="2018-06" db="EMBL/GenBank/DDBJ databases">
        <authorList>
            <consortium name="Pathogen Informatics"/>
            <person name="Doyle S."/>
        </authorList>
    </citation>
    <scope>NUCLEOTIDE SEQUENCE [LARGE SCALE GENOMIC DNA]</scope>
    <source>
        <strain evidence="1 2">NCTC1542</strain>
    </source>
</reference>
<organism evidence="1 2">
    <name type="scientific">Mycolicibacterium fortuitum</name>
    <name type="common">Mycobacterium fortuitum</name>
    <dbReference type="NCBI Taxonomy" id="1766"/>
    <lineage>
        <taxon>Bacteria</taxon>
        <taxon>Bacillati</taxon>
        <taxon>Actinomycetota</taxon>
        <taxon>Actinomycetes</taxon>
        <taxon>Mycobacteriales</taxon>
        <taxon>Mycobacteriaceae</taxon>
        <taxon>Mycolicibacterium</taxon>
    </lineage>
</organism>
<evidence type="ECO:0000313" key="2">
    <source>
        <dbReference type="Proteomes" id="UP000255389"/>
    </source>
</evidence>
<evidence type="ECO:0000313" key="1">
    <source>
        <dbReference type="EMBL" id="SUA31394.1"/>
    </source>
</evidence>
<protein>
    <submittedName>
        <fullName evidence="1">Uncharacterized protein</fullName>
    </submittedName>
</protein>